<dbReference type="InterPro" id="IPR039424">
    <property type="entry name" value="SBP_5"/>
</dbReference>
<feature type="domain" description="Solute-binding protein family 5" evidence="7">
    <location>
        <begin position="80"/>
        <end position="466"/>
    </location>
</feature>
<keyword evidence="5" id="KW-0653">Protein transport</keyword>
<dbReference type="EMBL" id="KC790011">
    <property type="protein sequence ID" value="AHB59851.1"/>
    <property type="molecule type" value="Genomic_DNA"/>
</dbReference>
<reference evidence="8" key="1">
    <citation type="journal article" date="2013" name="BMC Microbiol.">
        <title>Proteins of novel lactic acid bacteria from Apis mellifera mellifera: an insight into the production of known extra-cellular proteins during microbial stress.</title>
        <authorList>
            <person name="Butler E."/>
            <person name="Alsterfjord M."/>
            <person name="Olofsson T.C."/>
            <person name="Karlsson C."/>
            <person name="Malmstrom J."/>
            <person name="Vasquez A."/>
        </authorList>
    </citation>
    <scope>NUCLEOTIDE SEQUENCE</scope>
    <source>
        <strain evidence="8">Hon2N</strain>
    </source>
</reference>
<dbReference type="GO" id="GO:0015833">
    <property type="term" value="P:peptide transport"/>
    <property type="evidence" value="ECO:0007669"/>
    <property type="project" value="UniProtKB-KW"/>
</dbReference>
<dbReference type="PIRSF" id="PIRSF002741">
    <property type="entry name" value="MppA"/>
    <property type="match status" value="1"/>
</dbReference>
<name>V5T751_9LACO</name>
<protein>
    <submittedName>
        <fullName evidence="8">ABC-type oligopeptide import system substrate-binding component</fullName>
    </submittedName>
</protein>
<dbReference type="Gene3D" id="3.40.190.10">
    <property type="entry name" value="Periplasmic binding protein-like II"/>
    <property type="match status" value="1"/>
</dbReference>
<dbReference type="Gene3D" id="3.10.105.10">
    <property type="entry name" value="Dipeptide-binding Protein, Domain 3"/>
    <property type="match status" value="1"/>
</dbReference>
<keyword evidence="4 6" id="KW-0732">Signal</keyword>
<evidence type="ECO:0000313" key="8">
    <source>
        <dbReference type="EMBL" id="AHB59851.1"/>
    </source>
</evidence>
<dbReference type="GO" id="GO:0030313">
    <property type="term" value="C:cell envelope"/>
    <property type="evidence" value="ECO:0007669"/>
    <property type="project" value="UniProtKB-SubCell"/>
</dbReference>
<dbReference type="Gene3D" id="3.90.76.10">
    <property type="entry name" value="Dipeptide-binding Protein, Domain 1"/>
    <property type="match status" value="1"/>
</dbReference>
<dbReference type="InterPro" id="IPR000914">
    <property type="entry name" value="SBP_5_dom"/>
</dbReference>
<dbReference type="Pfam" id="PF00496">
    <property type="entry name" value="SBP_bac_5"/>
    <property type="match status" value="1"/>
</dbReference>
<dbReference type="AlphaFoldDB" id="V5T751"/>
<dbReference type="GO" id="GO:1904680">
    <property type="term" value="F:peptide transmembrane transporter activity"/>
    <property type="evidence" value="ECO:0007669"/>
    <property type="project" value="TreeGrafter"/>
</dbReference>
<dbReference type="FunFam" id="3.90.76.10:FF:000001">
    <property type="entry name" value="Oligopeptide ABC transporter substrate-binding protein"/>
    <property type="match status" value="1"/>
</dbReference>
<dbReference type="PANTHER" id="PTHR30290:SF10">
    <property type="entry name" value="PERIPLASMIC OLIGOPEPTIDE-BINDING PROTEIN-RELATED"/>
    <property type="match status" value="1"/>
</dbReference>
<comment type="similarity">
    <text evidence="2">Belongs to the bacterial solute-binding protein 5 family.</text>
</comment>
<organism evidence="8">
    <name type="scientific">Bombilactobacillus mellis</name>
    <dbReference type="NCBI Taxonomy" id="1218508"/>
    <lineage>
        <taxon>Bacteria</taxon>
        <taxon>Bacillati</taxon>
        <taxon>Bacillota</taxon>
        <taxon>Bacilli</taxon>
        <taxon>Lactobacillales</taxon>
        <taxon>Lactobacillaceae</taxon>
        <taxon>Bombilactobacillus</taxon>
    </lineage>
</organism>
<evidence type="ECO:0000256" key="3">
    <source>
        <dbReference type="ARBA" id="ARBA00022448"/>
    </source>
</evidence>
<dbReference type="GO" id="GO:0043190">
    <property type="term" value="C:ATP-binding cassette (ABC) transporter complex"/>
    <property type="evidence" value="ECO:0007669"/>
    <property type="project" value="InterPro"/>
</dbReference>
<dbReference type="GO" id="GO:0042597">
    <property type="term" value="C:periplasmic space"/>
    <property type="evidence" value="ECO:0007669"/>
    <property type="project" value="UniProtKB-ARBA"/>
</dbReference>
<dbReference type="PANTHER" id="PTHR30290">
    <property type="entry name" value="PERIPLASMIC BINDING COMPONENT OF ABC TRANSPORTER"/>
    <property type="match status" value="1"/>
</dbReference>
<dbReference type="InterPro" id="IPR030678">
    <property type="entry name" value="Peptide/Ni-bd"/>
</dbReference>
<keyword evidence="3" id="KW-0813">Transport</keyword>
<dbReference type="CDD" id="cd08504">
    <property type="entry name" value="PBP2_OppA"/>
    <property type="match status" value="1"/>
</dbReference>
<evidence type="ECO:0000256" key="4">
    <source>
        <dbReference type="ARBA" id="ARBA00022729"/>
    </source>
</evidence>
<evidence type="ECO:0000256" key="1">
    <source>
        <dbReference type="ARBA" id="ARBA00004196"/>
    </source>
</evidence>
<sequence>MYHKGGEVMKLARAAISVFLAAVTVIGTVSTAQAATKQELNWTESVDIASVDNAQATDTLSFNILLNTQDSLYRLDKQGKPQAALAQKTTISKDGKTYTFKIRPNAKWSNGDPITAKDFVYSWRRVVNPKTGSQNAFNFFQIKNAKAINSGKMDPDQLGVKAPDDHTFVVSLSRPVSYFKNLVSWPLFAPENQKVVEKYGKAYGTSATKTVSSGPFILKGWDGTNASWTLAKNPHYWDKKHVKLNKVNESVVKDAQTGINLYQNKKVQETVLIGEQVPQFKGQKDLIFRHASGIVRIDMNQKKIKAFQNRDVRRALSLAVNRKQLTKNVLQDGSLEPKGFTPVGLAKDPTTKKDFAKQTVVKDAVSHNLPQAKKLLAKGLKATNTKKLDLELMVDDSPNTKKTGEFVQGELEKLPKVKVHIQSLPKVQRLSRERKGDYDMVIATWNATISDPINFLDIWESNSTYNDSNWKNEKFDQYLELSENKYANQPAKRWSYLQKAERELMKDQGTIPLYQVTQAQLLDPKVKGIIYNGSSVPYDWKTAYIKK</sequence>
<evidence type="ECO:0000259" key="7">
    <source>
        <dbReference type="Pfam" id="PF00496"/>
    </source>
</evidence>
<evidence type="ECO:0000256" key="2">
    <source>
        <dbReference type="ARBA" id="ARBA00005695"/>
    </source>
</evidence>
<feature type="signal peptide" evidence="6">
    <location>
        <begin position="1"/>
        <end position="34"/>
    </location>
</feature>
<proteinExistence type="inferred from homology"/>
<dbReference type="SUPFAM" id="SSF53850">
    <property type="entry name" value="Periplasmic binding protein-like II"/>
    <property type="match status" value="1"/>
</dbReference>
<keyword evidence="5" id="KW-0571">Peptide transport</keyword>
<comment type="subcellular location">
    <subcellularLocation>
        <location evidence="1">Cell envelope</location>
    </subcellularLocation>
</comment>
<evidence type="ECO:0000256" key="5">
    <source>
        <dbReference type="ARBA" id="ARBA00022856"/>
    </source>
</evidence>
<feature type="chain" id="PRO_5004741727" evidence="6">
    <location>
        <begin position="35"/>
        <end position="547"/>
    </location>
</feature>
<evidence type="ECO:0000256" key="6">
    <source>
        <dbReference type="SAM" id="SignalP"/>
    </source>
</evidence>
<accession>V5T751</accession>